<evidence type="ECO:0000256" key="3">
    <source>
        <dbReference type="ARBA" id="ARBA00023163"/>
    </source>
</evidence>
<evidence type="ECO:0000256" key="1">
    <source>
        <dbReference type="ARBA" id="ARBA00023015"/>
    </source>
</evidence>
<keyword evidence="7" id="KW-1185">Reference proteome</keyword>
<evidence type="ECO:0000256" key="2">
    <source>
        <dbReference type="ARBA" id="ARBA00023125"/>
    </source>
</evidence>
<keyword evidence="2 4" id="KW-0238">DNA-binding</keyword>
<dbReference type="SUPFAM" id="SSF48498">
    <property type="entry name" value="Tetracyclin repressor-like, C-terminal domain"/>
    <property type="match status" value="1"/>
</dbReference>
<sequence length="196" mass="21547">MEKTVHFQDTKQRILAVGESLIVGRGFSALGLSEILTTAKVPKGSFYHYFQSKEGFGVALLERYFSEYDERLTILFADQTMTMRERVMSYFKGWHATSAEHACNSTCLVVKLAAEVSDLSEPMRCALALGMSRITGQLAAALSLAQAEGSVSMQMDAAQLAEILYSMWVGASLVAKVKHDLLPLDLALQQTELLVS</sequence>
<evidence type="ECO:0000313" key="7">
    <source>
        <dbReference type="Proteomes" id="UP000237839"/>
    </source>
</evidence>
<evidence type="ECO:0000259" key="5">
    <source>
        <dbReference type="PROSITE" id="PS50977"/>
    </source>
</evidence>
<dbReference type="InterPro" id="IPR001647">
    <property type="entry name" value="HTH_TetR"/>
</dbReference>
<dbReference type="PANTHER" id="PTHR47506:SF6">
    <property type="entry name" value="HTH-TYPE TRANSCRIPTIONAL REPRESSOR NEMR"/>
    <property type="match status" value="1"/>
</dbReference>
<dbReference type="OrthoDB" id="9809772at2"/>
<dbReference type="Pfam" id="PF00440">
    <property type="entry name" value="TetR_N"/>
    <property type="match status" value="1"/>
</dbReference>
<dbReference type="Proteomes" id="UP000237839">
    <property type="component" value="Unassembled WGS sequence"/>
</dbReference>
<dbReference type="InterPro" id="IPR036271">
    <property type="entry name" value="Tet_transcr_reg_TetR-rel_C_sf"/>
</dbReference>
<dbReference type="EMBL" id="PUGF01000027">
    <property type="protein sequence ID" value="PRC91208.1"/>
    <property type="molecule type" value="Genomic_DNA"/>
</dbReference>
<dbReference type="InterPro" id="IPR011075">
    <property type="entry name" value="TetR_C"/>
</dbReference>
<dbReference type="SUPFAM" id="SSF46689">
    <property type="entry name" value="Homeodomain-like"/>
    <property type="match status" value="1"/>
</dbReference>
<dbReference type="GO" id="GO:0003677">
    <property type="term" value="F:DNA binding"/>
    <property type="evidence" value="ECO:0007669"/>
    <property type="project" value="UniProtKB-UniRule"/>
</dbReference>
<keyword evidence="3" id="KW-0804">Transcription</keyword>
<dbReference type="Gene3D" id="1.10.357.10">
    <property type="entry name" value="Tetracycline Repressor, domain 2"/>
    <property type="match status" value="1"/>
</dbReference>
<evidence type="ECO:0000313" key="6">
    <source>
        <dbReference type="EMBL" id="PRC91208.1"/>
    </source>
</evidence>
<keyword evidence="1" id="KW-0805">Transcription regulation</keyword>
<dbReference type="AlphaFoldDB" id="A0A2S9GU23"/>
<dbReference type="PANTHER" id="PTHR47506">
    <property type="entry name" value="TRANSCRIPTIONAL REGULATORY PROTEIN"/>
    <property type="match status" value="1"/>
</dbReference>
<gene>
    <name evidence="6" type="ORF">S2091_4103</name>
</gene>
<dbReference type="Pfam" id="PF16925">
    <property type="entry name" value="TetR_C_13"/>
    <property type="match status" value="1"/>
</dbReference>
<comment type="caution">
    <text evidence="6">The sequence shown here is derived from an EMBL/GenBank/DDBJ whole genome shotgun (WGS) entry which is preliminary data.</text>
</comment>
<feature type="DNA-binding region" description="H-T-H motif" evidence="4">
    <location>
        <begin position="31"/>
        <end position="50"/>
    </location>
</feature>
<evidence type="ECO:0000256" key="4">
    <source>
        <dbReference type="PROSITE-ProRule" id="PRU00335"/>
    </source>
</evidence>
<organism evidence="6 7">
    <name type="scientific">Solimicrobium silvestre</name>
    <dbReference type="NCBI Taxonomy" id="2099400"/>
    <lineage>
        <taxon>Bacteria</taxon>
        <taxon>Pseudomonadati</taxon>
        <taxon>Pseudomonadota</taxon>
        <taxon>Betaproteobacteria</taxon>
        <taxon>Burkholderiales</taxon>
        <taxon>Oxalobacteraceae</taxon>
        <taxon>Solimicrobium</taxon>
    </lineage>
</organism>
<feature type="domain" description="HTH tetR-type" evidence="5">
    <location>
        <begin position="8"/>
        <end position="68"/>
    </location>
</feature>
<dbReference type="InterPro" id="IPR009057">
    <property type="entry name" value="Homeodomain-like_sf"/>
</dbReference>
<name>A0A2S9GU23_9BURK</name>
<dbReference type="PROSITE" id="PS50977">
    <property type="entry name" value="HTH_TETR_2"/>
    <property type="match status" value="1"/>
</dbReference>
<accession>A0A2S9GU23</accession>
<proteinExistence type="predicted"/>
<reference evidence="6 7" key="1">
    <citation type="submission" date="2018-02" db="EMBL/GenBank/DDBJ databases">
        <title>Solimicrobium silvestre gen. nov., sp. nov., isolated from alpine forest soil.</title>
        <authorList>
            <person name="Margesin R."/>
            <person name="Albuquerque L."/>
            <person name="Zhang D.-C."/>
            <person name="Froufe H.J.C."/>
            <person name="Severino R."/>
            <person name="Roxo I."/>
            <person name="Egas C."/>
            <person name="Da Costa M.S."/>
        </authorList>
    </citation>
    <scope>NUCLEOTIDE SEQUENCE [LARGE SCALE GENOMIC DNA]</scope>
    <source>
        <strain evidence="6 7">S20-91</strain>
    </source>
</reference>
<protein>
    <submittedName>
        <fullName evidence="6">Bacterial regulatory protein, tetR family</fullName>
    </submittedName>
</protein>